<dbReference type="InterPro" id="IPR017687">
    <property type="entry name" value="BamB"/>
</dbReference>
<dbReference type="GO" id="GO:0051205">
    <property type="term" value="P:protein insertion into membrane"/>
    <property type="evidence" value="ECO:0007669"/>
    <property type="project" value="UniProtKB-UniRule"/>
</dbReference>
<dbReference type="PROSITE" id="PS51257">
    <property type="entry name" value="PROKAR_LIPOPROTEIN"/>
    <property type="match status" value="1"/>
</dbReference>
<dbReference type="InterPro" id="IPR015943">
    <property type="entry name" value="WD40/YVTN_repeat-like_dom_sf"/>
</dbReference>
<dbReference type="SUPFAM" id="SSF50998">
    <property type="entry name" value="Quinoprotein alcohol dehydrogenase-like"/>
    <property type="match status" value="1"/>
</dbReference>
<gene>
    <name evidence="4 6" type="primary">bamB</name>
    <name evidence="6" type="ORF">CWE06_11540</name>
</gene>
<name>A0A432VQ32_9GAMM</name>
<dbReference type="NCBIfam" id="TIGR03300">
    <property type="entry name" value="assembly_YfgL"/>
    <property type="match status" value="1"/>
</dbReference>
<dbReference type="PANTHER" id="PTHR34512">
    <property type="entry name" value="CELL SURFACE PROTEIN"/>
    <property type="match status" value="1"/>
</dbReference>
<dbReference type="HAMAP" id="MF_00923">
    <property type="entry name" value="OM_assembly_BamB"/>
    <property type="match status" value="1"/>
</dbReference>
<sequence>MVLKRWLTAFAATALLAACSSSDDGPRHAELQPITTTVEGRIEWQTRVGQGIQQHYSRLRPAVQDDKVFVADRHGAIAALNVADGRQIWRNEIGGRRGILNRWFKGEPARISGLTVAGPLLFVGTENGKVFAFNNESGELEWEQSVPGEVLSAPAVGDGRVVVHLGNGRVVSMSARTGGIQWQHEDDVSLLSLRGTSQPVISSGGVMFGGSTGKAVVLISQTGQLAWEERIATPTGSTELERIVDADGTPLIVGGTMYLAAQNGELVALDLRTGEALWKRDYGAWRSPVQVQNRIVLVDQQSNLISVDRNNGLEQWRNTDLFLRSVTEPATLGSYLVAADRFGYMHWFDRSNGQLVGRLELNGDAVRSAPVLAGERIIVQDAAGRIYSVRQSER</sequence>
<evidence type="ECO:0000256" key="2">
    <source>
        <dbReference type="ARBA" id="ARBA00023136"/>
    </source>
</evidence>
<dbReference type="GO" id="GO:0043165">
    <property type="term" value="P:Gram-negative-bacterium-type cell outer membrane assembly"/>
    <property type="evidence" value="ECO:0007669"/>
    <property type="project" value="UniProtKB-UniRule"/>
</dbReference>
<evidence type="ECO:0000256" key="1">
    <source>
        <dbReference type="ARBA" id="ARBA00022729"/>
    </source>
</evidence>
<comment type="caution">
    <text evidence="6">The sequence shown here is derived from an EMBL/GenBank/DDBJ whole genome shotgun (WGS) entry which is preliminary data.</text>
</comment>
<protein>
    <recommendedName>
        <fullName evidence="4">Outer membrane protein assembly factor BamB</fullName>
    </recommendedName>
</protein>
<evidence type="ECO:0000256" key="3">
    <source>
        <dbReference type="ARBA" id="ARBA00023237"/>
    </source>
</evidence>
<dbReference type="Pfam" id="PF13360">
    <property type="entry name" value="PQQ_2"/>
    <property type="match status" value="2"/>
</dbReference>
<keyword evidence="1 4" id="KW-0732">Signal</keyword>
<dbReference type="GO" id="GO:0009279">
    <property type="term" value="C:cell outer membrane"/>
    <property type="evidence" value="ECO:0007669"/>
    <property type="project" value="UniProtKB-SubCell"/>
</dbReference>
<feature type="domain" description="Pyrrolo-quinoline quinone repeat" evidence="5">
    <location>
        <begin position="38"/>
        <end position="97"/>
    </location>
</feature>
<dbReference type="OrthoDB" id="5173551at2"/>
<dbReference type="SMART" id="SM00564">
    <property type="entry name" value="PQQ"/>
    <property type="match status" value="7"/>
</dbReference>
<dbReference type="InterPro" id="IPR011047">
    <property type="entry name" value="Quinoprotein_ADH-like_sf"/>
</dbReference>
<organism evidence="6 7">
    <name type="scientific">Aliidiomarina haloalkalitolerans</name>
    <dbReference type="NCBI Taxonomy" id="859059"/>
    <lineage>
        <taxon>Bacteria</taxon>
        <taxon>Pseudomonadati</taxon>
        <taxon>Pseudomonadota</taxon>
        <taxon>Gammaproteobacteria</taxon>
        <taxon>Alteromonadales</taxon>
        <taxon>Idiomarinaceae</taxon>
        <taxon>Aliidiomarina</taxon>
    </lineage>
</organism>
<dbReference type="EMBL" id="PIPI01000010">
    <property type="protein sequence ID" value="RUO18275.1"/>
    <property type="molecule type" value="Genomic_DNA"/>
</dbReference>
<dbReference type="InterPro" id="IPR002372">
    <property type="entry name" value="PQQ_rpt_dom"/>
</dbReference>
<evidence type="ECO:0000256" key="4">
    <source>
        <dbReference type="HAMAP-Rule" id="MF_00923"/>
    </source>
</evidence>
<comment type="subcellular location">
    <subcellularLocation>
        <location evidence="4">Cell outer membrane</location>
        <topology evidence="4">Lipid-anchor</topology>
    </subcellularLocation>
</comment>
<keyword evidence="4" id="KW-0564">Palmitate</keyword>
<evidence type="ECO:0000259" key="5">
    <source>
        <dbReference type="Pfam" id="PF13360"/>
    </source>
</evidence>
<keyword evidence="2 4" id="KW-0472">Membrane</keyword>
<comment type="function">
    <text evidence="4">Part of the outer membrane protein assembly complex, which is involved in assembly and insertion of beta-barrel proteins into the outer membrane.</text>
</comment>
<keyword evidence="4" id="KW-0449">Lipoprotein</keyword>
<feature type="domain" description="Pyrrolo-quinoline quinone repeat" evidence="5">
    <location>
        <begin position="112"/>
        <end position="318"/>
    </location>
</feature>
<comment type="similarity">
    <text evidence="4">Belongs to the BamB family.</text>
</comment>
<keyword evidence="7" id="KW-1185">Reference proteome</keyword>
<keyword evidence="3 4" id="KW-0998">Cell outer membrane</keyword>
<evidence type="ECO:0000313" key="6">
    <source>
        <dbReference type="EMBL" id="RUO18275.1"/>
    </source>
</evidence>
<dbReference type="InterPro" id="IPR018391">
    <property type="entry name" value="PQQ_b-propeller_rpt"/>
</dbReference>
<comment type="subunit">
    <text evidence="4">Part of the Bam complex.</text>
</comment>
<accession>A0A432VQ32</accession>
<dbReference type="RefSeq" id="WP_126794398.1">
    <property type="nucleotide sequence ID" value="NZ_PIPI01000010.1"/>
</dbReference>
<dbReference type="Proteomes" id="UP000288212">
    <property type="component" value="Unassembled WGS sequence"/>
</dbReference>
<dbReference type="AlphaFoldDB" id="A0A432VQ32"/>
<dbReference type="Gene3D" id="2.130.10.10">
    <property type="entry name" value="YVTN repeat-like/Quinoprotein amine dehydrogenase"/>
    <property type="match status" value="1"/>
</dbReference>
<proteinExistence type="inferred from homology"/>
<reference evidence="6 7" key="1">
    <citation type="journal article" date="2011" name="Front. Microbiol.">
        <title>Genomic signatures of strain selection and enhancement in Bacillus atrophaeus var. globigii, a historical biowarfare simulant.</title>
        <authorList>
            <person name="Gibbons H.S."/>
            <person name="Broomall S.M."/>
            <person name="McNew L.A."/>
            <person name="Daligault H."/>
            <person name="Chapman C."/>
            <person name="Bruce D."/>
            <person name="Karavis M."/>
            <person name="Krepps M."/>
            <person name="McGregor P.A."/>
            <person name="Hong C."/>
            <person name="Park K.H."/>
            <person name="Akmal A."/>
            <person name="Feldman A."/>
            <person name="Lin J.S."/>
            <person name="Chang W.E."/>
            <person name="Higgs B.W."/>
            <person name="Demirev P."/>
            <person name="Lindquist J."/>
            <person name="Liem A."/>
            <person name="Fochler E."/>
            <person name="Read T.D."/>
            <person name="Tapia R."/>
            <person name="Johnson S."/>
            <person name="Bishop-Lilly K.A."/>
            <person name="Detter C."/>
            <person name="Han C."/>
            <person name="Sozhamannan S."/>
            <person name="Rosenzweig C.N."/>
            <person name="Skowronski E.W."/>
        </authorList>
    </citation>
    <scope>NUCLEOTIDE SEQUENCE [LARGE SCALE GENOMIC DNA]</scope>
    <source>
        <strain evidence="6 7">AK5</strain>
    </source>
</reference>
<dbReference type="PANTHER" id="PTHR34512:SF30">
    <property type="entry name" value="OUTER MEMBRANE PROTEIN ASSEMBLY FACTOR BAMB"/>
    <property type="match status" value="1"/>
</dbReference>
<evidence type="ECO:0000313" key="7">
    <source>
        <dbReference type="Proteomes" id="UP000288212"/>
    </source>
</evidence>